<gene>
    <name evidence="2" type="ORF">WQQ_35050</name>
</gene>
<dbReference type="Pfam" id="PF06821">
    <property type="entry name" value="Ser_hydrolase"/>
    <property type="match status" value="1"/>
</dbReference>
<proteinExistence type="predicted"/>
<dbReference type="AlphaFoldDB" id="I8T2Z2"/>
<keyword evidence="1" id="KW-0812">Transmembrane</keyword>
<sequence length="238" mass="26126">MRRRQREAPPPKLWPRFVLLGVLAVICALVMLWQPAPRTTENMSGDLGGKQVYIVHGYMASPGDHWFGWLKSQLEARGARVTILAMPDSSDPDPAAWQRHLQQSVERQDSDSYFVAHSLGCIALLHYLQSLPADTHIGGLLLVAGFSASLPTIPQLDTFTRSPALDADRIIGLSNQRAVIASRNDDAVPYALTVDLSRQLQAQLSTVEEGGHFLGREGFTTLPVAYDLLAAMMSARPD</sequence>
<evidence type="ECO:0008006" key="4">
    <source>
        <dbReference type="Google" id="ProtNLM"/>
    </source>
</evidence>
<evidence type="ECO:0000256" key="1">
    <source>
        <dbReference type="SAM" id="Phobius"/>
    </source>
</evidence>
<dbReference type="GO" id="GO:0016787">
    <property type="term" value="F:hydrolase activity"/>
    <property type="evidence" value="ECO:0007669"/>
    <property type="project" value="InterPro"/>
</dbReference>
<organism evidence="2 3">
    <name type="scientific">Hydrocarboniphaga effusa AP103</name>
    <dbReference type="NCBI Taxonomy" id="1172194"/>
    <lineage>
        <taxon>Bacteria</taxon>
        <taxon>Pseudomonadati</taxon>
        <taxon>Pseudomonadota</taxon>
        <taxon>Gammaproteobacteria</taxon>
        <taxon>Nevskiales</taxon>
        <taxon>Nevskiaceae</taxon>
        <taxon>Hydrocarboniphaga</taxon>
    </lineage>
</organism>
<dbReference type="STRING" id="1172194.WQQ_35050"/>
<keyword evidence="3" id="KW-1185">Reference proteome</keyword>
<feature type="transmembrane region" description="Helical" evidence="1">
    <location>
        <begin position="12"/>
        <end position="33"/>
    </location>
</feature>
<name>I8T2Z2_9GAMM</name>
<comment type="caution">
    <text evidence="2">The sequence shown here is derived from an EMBL/GenBank/DDBJ whole genome shotgun (WGS) entry which is preliminary data.</text>
</comment>
<keyword evidence="1" id="KW-0472">Membrane</keyword>
<protein>
    <recommendedName>
        <fullName evidence="4">Serine hydrolase family protein</fullName>
    </recommendedName>
</protein>
<keyword evidence="1" id="KW-1133">Transmembrane helix</keyword>
<accession>I8T2Z2</accession>
<reference evidence="2 3" key="1">
    <citation type="journal article" date="2012" name="J. Bacteriol.">
        <title>Genome Sequence of n-Alkane-Degrading Hydrocarboniphaga effusa Strain AP103T (ATCC BAA-332T).</title>
        <authorList>
            <person name="Chang H.K."/>
            <person name="Zylstra G.J."/>
            <person name="Chae J.C."/>
        </authorList>
    </citation>
    <scope>NUCLEOTIDE SEQUENCE [LARGE SCALE GENOMIC DNA]</scope>
    <source>
        <strain evidence="2 3">AP103</strain>
    </source>
</reference>
<evidence type="ECO:0000313" key="2">
    <source>
        <dbReference type="EMBL" id="EIT68310.1"/>
    </source>
</evidence>
<dbReference type="PANTHER" id="PTHR15394:SF3">
    <property type="entry name" value="SERINE HYDROLASE RBBP9"/>
    <property type="match status" value="1"/>
</dbReference>
<dbReference type="InterPro" id="IPR029058">
    <property type="entry name" value="AB_hydrolase_fold"/>
</dbReference>
<evidence type="ECO:0000313" key="3">
    <source>
        <dbReference type="Proteomes" id="UP000003704"/>
    </source>
</evidence>
<dbReference type="EMBL" id="AKGD01000003">
    <property type="protein sequence ID" value="EIT68310.1"/>
    <property type="molecule type" value="Genomic_DNA"/>
</dbReference>
<dbReference type="Proteomes" id="UP000003704">
    <property type="component" value="Unassembled WGS sequence"/>
</dbReference>
<dbReference type="Gene3D" id="3.40.50.1820">
    <property type="entry name" value="alpha/beta hydrolase"/>
    <property type="match status" value="1"/>
</dbReference>
<dbReference type="InterPro" id="IPR010662">
    <property type="entry name" value="RBBP9/YdeN"/>
</dbReference>
<dbReference type="SUPFAM" id="SSF53474">
    <property type="entry name" value="alpha/beta-Hydrolases"/>
    <property type="match status" value="1"/>
</dbReference>
<dbReference type="PANTHER" id="PTHR15394">
    <property type="entry name" value="SERINE HYDROLASE RBBP9"/>
    <property type="match status" value="1"/>
</dbReference>